<evidence type="ECO:0000256" key="2">
    <source>
        <dbReference type="ARBA" id="ARBA00022723"/>
    </source>
</evidence>
<keyword evidence="5" id="KW-0408">Iron</keyword>
<dbReference type="Pfam" id="PF08007">
    <property type="entry name" value="JmjC_2"/>
    <property type="match status" value="1"/>
</dbReference>
<keyword evidence="4" id="KW-0560">Oxidoreductase</keyword>
<evidence type="ECO:0000313" key="7">
    <source>
        <dbReference type="EMBL" id="PCI76172.1"/>
    </source>
</evidence>
<dbReference type="PANTHER" id="PTHR13096">
    <property type="entry name" value="MINA53 MYC INDUCED NUCLEAR ANTIGEN"/>
    <property type="match status" value="1"/>
</dbReference>
<protein>
    <submittedName>
        <fullName evidence="7">Cupin</fullName>
    </submittedName>
</protein>
<evidence type="ECO:0000259" key="6">
    <source>
        <dbReference type="PROSITE" id="PS51184"/>
    </source>
</evidence>
<dbReference type="AlphaFoldDB" id="A0A2A4X0E2"/>
<dbReference type="GO" id="GO:0016706">
    <property type="term" value="F:2-oxoglutarate-dependent dioxygenase activity"/>
    <property type="evidence" value="ECO:0007669"/>
    <property type="project" value="TreeGrafter"/>
</dbReference>
<evidence type="ECO:0000313" key="8">
    <source>
        <dbReference type="Proteomes" id="UP000218767"/>
    </source>
</evidence>
<keyword evidence="2" id="KW-0479">Metal-binding</keyword>
<dbReference type="InterPro" id="IPR039994">
    <property type="entry name" value="NO66-like"/>
</dbReference>
<keyword evidence="3" id="KW-0223">Dioxygenase</keyword>
<gene>
    <name evidence="7" type="ORF">COB20_11325</name>
</gene>
<dbReference type="Gene3D" id="3.40.366.30">
    <property type="entry name" value="50S ribosomal protein L16 arginine hydroxylase, Chain A, Domain 2"/>
    <property type="match status" value="1"/>
</dbReference>
<dbReference type="EMBL" id="NVUL01000061">
    <property type="protein sequence ID" value="PCI76172.1"/>
    <property type="molecule type" value="Genomic_DNA"/>
</dbReference>
<dbReference type="Pfam" id="PF20514">
    <property type="entry name" value="WHD_ROXA"/>
    <property type="match status" value="1"/>
</dbReference>
<dbReference type="SMART" id="SM00558">
    <property type="entry name" value="JmjC"/>
    <property type="match status" value="1"/>
</dbReference>
<sequence length="388" mass="43548">MSKRQLNAAFDSEEFLTQYWQKKPVLLSNFIPDFSDSLAPEELAGLACEEPVESRLVTEPEPGKWQLRHGPFEDSDFTQLPESNWTLLVQAVDHWVEDVADIKTLFNFLPSWRIDDIMISFAAQGGSVGPHYDYYDVFLLQGQGQRNWQIGDRCDSNTELVQGEELSLLQNFEATMEFNLTAGDALYIPPRFAHWGRATSDSLCYSIGFRAPSMAEMIEGFSDFIIKDQDPAQRYEDSDAQTELRSAEIKPELLDASYRQLTERLAQKQKFAGWFGCYVSQPKYPELIQPLDEELSPEGFAALLSDGVQLAKNPSSRFAFIESADKNCVLLFVDGAMVSFPMKQLSNIVAFCEVPGIVPGTSSHLLGDPEIAELLRQLLNQGSLLVSA</sequence>
<evidence type="ECO:0000256" key="4">
    <source>
        <dbReference type="ARBA" id="ARBA00023002"/>
    </source>
</evidence>
<dbReference type="GO" id="GO:0046872">
    <property type="term" value="F:metal ion binding"/>
    <property type="evidence" value="ECO:0007669"/>
    <property type="project" value="UniProtKB-KW"/>
</dbReference>
<dbReference type="PANTHER" id="PTHR13096:SF8">
    <property type="entry name" value="RIBOSOMAL OXYGENASE 1"/>
    <property type="match status" value="1"/>
</dbReference>
<dbReference type="Proteomes" id="UP000218767">
    <property type="component" value="Unassembled WGS sequence"/>
</dbReference>
<evidence type="ECO:0000256" key="3">
    <source>
        <dbReference type="ARBA" id="ARBA00022964"/>
    </source>
</evidence>
<dbReference type="PROSITE" id="PS51184">
    <property type="entry name" value="JMJC"/>
    <property type="match status" value="1"/>
</dbReference>
<organism evidence="7 8">
    <name type="scientific">SAR86 cluster bacterium</name>
    <dbReference type="NCBI Taxonomy" id="2030880"/>
    <lineage>
        <taxon>Bacteria</taxon>
        <taxon>Pseudomonadati</taxon>
        <taxon>Pseudomonadota</taxon>
        <taxon>Gammaproteobacteria</taxon>
        <taxon>SAR86 cluster</taxon>
    </lineage>
</organism>
<comment type="caution">
    <text evidence="7">The sequence shown here is derived from an EMBL/GenBank/DDBJ whole genome shotgun (WGS) entry which is preliminary data.</text>
</comment>
<dbReference type="InterPro" id="IPR046799">
    <property type="entry name" value="ROXA-like_wH"/>
</dbReference>
<reference evidence="8" key="1">
    <citation type="submission" date="2017-08" db="EMBL/GenBank/DDBJ databases">
        <title>A dynamic microbial community with high functional redundancy inhabits the cold, oxic subseafloor aquifer.</title>
        <authorList>
            <person name="Tully B.J."/>
            <person name="Wheat C.G."/>
            <person name="Glazer B.T."/>
            <person name="Huber J.A."/>
        </authorList>
    </citation>
    <scope>NUCLEOTIDE SEQUENCE [LARGE SCALE GENOMIC DNA]</scope>
</reference>
<proteinExistence type="predicted"/>
<evidence type="ECO:0000256" key="5">
    <source>
        <dbReference type="ARBA" id="ARBA00023004"/>
    </source>
</evidence>
<dbReference type="SUPFAM" id="SSF51197">
    <property type="entry name" value="Clavaminate synthase-like"/>
    <property type="match status" value="1"/>
</dbReference>
<comment type="cofactor">
    <cofactor evidence="1">
        <name>Fe(2+)</name>
        <dbReference type="ChEBI" id="CHEBI:29033"/>
    </cofactor>
</comment>
<feature type="domain" description="JmjC" evidence="6">
    <location>
        <begin position="98"/>
        <end position="226"/>
    </location>
</feature>
<dbReference type="Gene3D" id="2.60.120.650">
    <property type="entry name" value="Cupin"/>
    <property type="match status" value="1"/>
</dbReference>
<dbReference type="InterPro" id="IPR003347">
    <property type="entry name" value="JmjC_dom"/>
</dbReference>
<name>A0A2A4X0E2_9GAMM</name>
<evidence type="ECO:0000256" key="1">
    <source>
        <dbReference type="ARBA" id="ARBA00001954"/>
    </source>
</evidence>
<accession>A0A2A4X0E2</accession>